<keyword evidence="15" id="KW-0732">Signal</keyword>
<evidence type="ECO:0000256" key="13">
    <source>
        <dbReference type="ARBA" id="ARBA00023180"/>
    </source>
</evidence>
<dbReference type="GO" id="GO:0005506">
    <property type="term" value="F:iron ion binding"/>
    <property type="evidence" value="ECO:0007669"/>
    <property type="project" value="InterPro"/>
</dbReference>
<evidence type="ECO:0000256" key="9">
    <source>
        <dbReference type="ARBA" id="ARBA00022989"/>
    </source>
</evidence>
<evidence type="ECO:0000256" key="1">
    <source>
        <dbReference type="ARBA" id="ARBA00001961"/>
    </source>
</evidence>
<comment type="subcellular location">
    <subcellularLocation>
        <location evidence="2">Endoplasmic reticulum membrane</location>
        <topology evidence="2">Single-pass type II membrane protein</topology>
    </subcellularLocation>
</comment>
<dbReference type="EC" id="1.14.11.2" evidence="4"/>
<keyword evidence="7" id="KW-0223">Dioxygenase</keyword>
<feature type="domain" description="Fe2OG dioxygenase" evidence="16">
    <location>
        <begin position="115"/>
        <end position="238"/>
    </location>
</feature>
<keyword evidence="13" id="KW-0325">Glycoprotein</keyword>
<evidence type="ECO:0000256" key="15">
    <source>
        <dbReference type="SAM" id="SignalP"/>
    </source>
</evidence>
<keyword evidence="6" id="KW-0479">Metal-binding</keyword>
<evidence type="ECO:0000256" key="11">
    <source>
        <dbReference type="ARBA" id="ARBA00023004"/>
    </source>
</evidence>
<feature type="chain" id="PRO_5044305010" description="procollagen-proline 4-dioxygenase" evidence="15">
    <location>
        <begin position="22"/>
        <end position="250"/>
    </location>
</feature>
<comment type="cofactor">
    <cofactor evidence="1">
        <name>L-ascorbate</name>
        <dbReference type="ChEBI" id="CHEBI:38290"/>
    </cofactor>
</comment>
<dbReference type="InterPro" id="IPR045054">
    <property type="entry name" value="P4HA-like"/>
</dbReference>
<evidence type="ECO:0000256" key="6">
    <source>
        <dbReference type="ARBA" id="ARBA00022723"/>
    </source>
</evidence>
<evidence type="ECO:0000313" key="17">
    <source>
        <dbReference type="Proteomes" id="UP001515500"/>
    </source>
</evidence>
<dbReference type="Proteomes" id="UP001515500">
    <property type="component" value="Chromosome 15"/>
</dbReference>
<evidence type="ECO:0000256" key="3">
    <source>
        <dbReference type="ARBA" id="ARBA00006511"/>
    </source>
</evidence>
<organism evidence="17 18">
    <name type="scientific">Dioscorea cayennensis subsp. rotundata</name>
    <name type="common">White Guinea yam</name>
    <name type="synonym">Dioscorea rotundata</name>
    <dbReference type="NCBI Taxonomy" id="55577"/>
    <lineage>
        <taxon>Eukaryota</taxon>
        <taxon>Viridiplantae</taxon>
        <taxon>Streptophyta</taxon>
        <taxon>Embryophyta</taxon>
        <taxon>Tracheophyta</taxon>
        <taxon>Spermatophyta</taxon>
        <taxon>Magnoliopsida</taxon>
        <taxon>Liliopsida</taxon>
        <taxon>Dioscoreales</taxon>
        <taxon>Dioscoreaceae</taxon>
        <taxon>Dioscorea</taxon>
    </lineage>
</organism>
<dbReference type="FunFam" id="2.60.120.620:FF:000002">
    <property type="entry name" value="Prolyl 4-hydroxylase 4"/>
    <property type="match status" value="1"/>
</dbReference>
<evidence type="ECO:0000256" key="10">
    <source>
        <dbReference type="ARBA" id="ARBA00023002"/>
    </source>
</evidence>
<comment type="catalytic activity">
    <reaction evidence="14">
        <text>L-prolyl-[collagen] + 2-oxoglutarate + O2 = trans-4-hydroxy-L-prolyl-[collagen] + succinate + CO2</text>
        <dbReference type="Rhea" id="RHEA:18945"/>
        <dbReference type="Rhea" id="RHEA-COMP:11676"/>
        <dbReference type="Rhea" id="RHEA-COMP:11680"/>
        <dbReference type="ChEBI" id="CHEBI:15379"/>
        <dbReference type="ChEBI" id="CHEBI:16526"/>
        <dbReference type="ChEBI" id="CHEBI:16810"/>
        <dbReference type="ChEBI" id="CHEBI:30031"/>
        <dbReference type="ChEBI" id="CHEBI:50342"/>
        <dbReference type="ChEBI" id="CHEBI:61965"/>
        <dbReference type="EC" id="1.14.11.2"/>
    </reaction>
</comment>
<evidence type="ECO:0000256" key="5">
    <source>
        <dbReference type="ARBA" id="ARBA00022692"/>
    </source>
</evidence>
<gene>
    <name evidence="18" type="primary">LOC120277581</name>
</gene>
<dbReference type="SMART" id="SM00702">
    <property type="entry name" value="P4Hc"/>
    <property type="match status" value="1"/>
</dbReference>
<accession>A0AB40CPB2</accession>
<dbReference type="GO" id="GO:0031418">
    <property type="term" value="F:L-ascorbic acid binding"/>
    <property type="evidence" value="ECO:0007669"/>
    <property type="project" value="InterPro"/>
</dbReference>
<name>A0AB40CPB2_DIOCR</name>
<keyword evidence="10" id="KW-0560">Oxidoreductase</keyword>
<evidence type="ECO:0000259" key="16">
    <source>
        <dbReference type="PROSITE" id="PS51471"/>
    </source>
</evidence>
<keyword evidence="17" id="KW-1185">Reference proteome</keyword>
<keyword evidence="5" id="KW-0812">Transmembrane</keyword>
<evidence type="ECO:0000256" key="12">
    <source>
        <dbReference type="ARBA" id="ARBA00023136"/>
    </source>
</evidence>
<reference evidence="18" key="1">
    <citation type="submission" date="2025-08" db="UniProtKB">
        <authorList>
            <consortium name="RefSeq"/>
        </authorList>
    </citation>
    <scope>IDENTIFICATION</scope>
</reference>
<dbReference type="GeneID" id="120277581"/>
<keyword evidence="9" id="KW-1133">Transmembrane helix</keyword>
<protein>
    <recommendedName>
        <fullName evidence="4">procollagen-proline 4-dioxygenase</fullName>
        <ecNumber evidence="4">1.14.11.2</ecNumber>
    </recommendedName>
</protein>
<comment type="similarity">
    <text evidence="3">Belongs to the P4HA family.</text>
</comment>
<dbReference type="InterPro" id="IPR044862">
    <property type="entry name" value="Pro_4_hyd_alph_FE2OG_OXY"/>
</dbReference>
<proteinExistence type="inferred from homology"/>
<dbReference type="InterPro" id="IPR005123">
    <property type="entry name" value="Oxoglu/Fe-dep_dioxygenase_dom"/>
</dbReference>
<evidence type="ECO:0000256" key="8">
    <source>
        <dbReference type="ARBA" id="ARBA00022968"/>
    </source>
</evidence>
<evidence type="ECO:0000256" key="2">
    <source>
        <dbReference type="ARBA" id="ARBA00004648"/>
    </source>
</evidence>
<dbReference type="PROSITE" id="PS51471">
    <property type="entry name" value="FE2OG_OXY"/>
    <property type="match status" value="1"/>
</dbReference>
<evidence type="ECO:0000313" key="18">
    <source>
        <dbReference type="RefSeq" id="XP_039140375.1"/>
    </source>
</evidence>
<keyword evidence="8" id="KW-0735">Signal-anchor</keyword>
<dbReference type="PANTHER" id="PTHR10869:SF238">
    <property type="entry name" value="PROLYL 4-HYDROXYLASE 6-RELATED"/>
    <property type="match status" value="1"/>
</dbReference>
<dbReference type="GO" id="GO:0004656">
    <property type="term" value="F:procollagen-proline 4-dioxygenase activity"/>
    <property type="evidence" value="ECO:0007669"/>
    <property type="project" value="UniProtKB-EC"/>
</dbReference>
<dbReference type="PANTHER" id="PTHR10869">
    <property type="entry name" value="PROLYL 4-HYDROXYLASE ALPHA SUBUNIT"/>
    <property type="match status" value="1"/>
</dbReference>
<dbReference type="GO" id="GO:0005789">
    <property type="term" value="C:endoplasmic reticulum membrane"/>
    <property type="evidence" value="ECO:0007669"/>
    <property type="project" value="UniProtKB-SubCell"/>
</dbReference>
<dbReference type="RefSeq" id="XP_039140375.1">
    <property type="nucleotide sequence ID" value="XM_039284441.1"/>
</dbReference>
<feature type="signal peptide" evidence="15">
    <location>
        <begin position="1"/>
        <end position="21"/>
    </location>
</feature>
<dbReference type="Gene3D" id="2.60.120.620">
    <property type="entry name" value="q2cbj1_9rhob like domain"/>
    <property type="match status" value="1"/>
</dbReference>
<keyword evidence="12" id="KW-0472">Membrane</keyword>
<dbReference type="InterPro" id="IPR006620">
    <property type="entry name" value="Pro_4_hyd_alph"/>
</dbReference>
<dbReference type="AlphaFoldDB" id="A0AB40CPB2"/>
<sequence>MVSSPIIIFSLFISFFPNLNAYKSDVLFIGPSHVTQLSSNPRIFLYKKFLTKDESDHIISLAKGKLKRSTVLNGKSGVISSTRTSSSVFLSKNQDEIITKIEHRIAAWTFLPIENGEPMQVLRYENGQKYDPHYDAFRNEDNIKLWGNRIATVLLYLSNVGKGGETIFPHSQAKHSQKKDNESWSECAMDGYSVKAVKGDALLFFNLHLNKSIDMKSFHGSCPVIHGNKWTATKWINTISFDNILQKKNA</sequence>
<evidence type="ECO:0000256" key="14">
    <source>
        <dbReference type="ARBA" id="ARBA00049169"/>
    </source>
</evidence>
<evidence type="ECO:0000256" key="4">
    <source>
        <dbReference type="ARBA" id="ARBA00012269"/>
    </source>
</evidence>
<dbReference type="Pfam" id="PF13640">
    <property type="entry name" value="2OG-FeII_Oxy_3"/>
    <property type="match status" value="1"/>
</dbReference>
<keyword evidence="11" id="KW-0408">Iron</keyword>
<evidence type="ECO:0000256" key="7">
    <source>
        <dbReference type="ARBA" id="ARBA00022964"/>
    </source>
</evidence>